<evidence type="ECO:0000313" key="7">
    <source>
        <dbReference type="Proteomes" id="UP000440041"/>
    </source>
</evidence>
<evidence type="ECO:0000256" key="3">
    <source>
        <dbReference type="ARBA" id="ARBA00023163"/>
    </source>
</evidence>
<feature type="domain" description="HTH asnC-type" evidence="5">
    <location>
        <begin position="32"/>
        <end position="93"/>
    </location>
</feature>
<dbReference type="InterPro" id="IPR036390">
    <property type="entry name" value="WH_DNA-bd_sf"/>
</dbReference>
<feature type="region of interest" description="Disordered" evidence="4">
    <location>
        <begin position="1"/>
        <end position="20"/>
    </location>
</feature>
<dbReference type="InterPro" id="IPR000485">
    <property type="entry name" value="AsnC-type_HTH_dom"/>
</dbReference>
<dbReference type="Proteomes" id="UP000440041">
    <property type="component" value="Unassembled WGS sequence"/>
</dbReference>
<dbReference type="InterPro" id="IPR011008">
    <property type="entry name" value="Dimeric_a/b-barrel"/>
</dbReference>
<keyword evidence="7" id="KW-1185">Reference proteome</keyword>
<dbReference type="GO" id="GO:0043565">
    <property type="term" value="F:sequence-specific DNA binding"/>
    <property type="evidence" value="ECO:0007669"/>
    <property type="project" value="InterPro"/>
</dbReference>
<dbReference type="PROSITE" id="PS50956">
    <property type="entry name" value="HTH_ASNC_2"/>
    <property type="match status" value="1"/>
</dbReference>
<dbReference type="InterPro" id="IPR019888">
    <property type="entry name" value="Tscrpt_reg_AsnC-like"/>
</dbReference>
<reference evidence="6 7" key="1">
    <citation type="submission" date="2019-09" db="EMBL/GenBank/DDBJ databases">
        <title>Characterization of the phylogenetic diversity of two novel species belonging to the genus Bifidobacterium: Bifidobacterium cebidarum sp. nov. and Bifidobacterium leontopitheci sp. nov.</title>
        <authorList>
            <person name="Lugli G.A."/>
            <person name="Duranti S."/>
            <person name="Milani C."/>
            <person name="Turroni F."/>
            <person name="Ventura M."/>
        </authorList>
    </citation>
    <scope>NUCLEOTIDE SEQUENCE [LARGE SCALE GENOMIC DNA]</scope>
    <source>
        <strain evidence="6 7">DSM 100238</strain>
    </source>
</reference>
<evidence type="ECO:0000313" key="6">
    <source>
        <dbReference type="EMBL" id="KAB8294667.1"/>
    </source>
</evidence>
<dbReference type="EMBL" id="WBSO01000016">
    <property type="protein sequence ID" value="KAB8294667.1"/>
    <property type="molecule type" value="Genomic_DNA"/>
</dbReference>
<dbReference type="Gene3D" id="1.10.10.10">
    <property type="entry name" value="Winged helix-like DNA-binding domain superfamily/Winged helix DNA-binding domain"/>
    <property type="match status" value="1"/>
</dbReference>
<dbReference type="GO" id="GO:0043200">
    <property type="term" value="P:response to amino acid"/>
    <property type="evidence" value="ECO:0007669"/>
    <property type="project" value="TreeGrafter"/>
</dbReference>
<dbReference type="SUPFAM" id="SSF46785">
    <property type="entry name" value="Winged helix' DNA-binding domain"/>
    <property type="match status" value="1"/>
</dbReference>
<comment type="caution">
    <text evidence="6">The sequence shown here is derived from an EMBL/GenBank/DDBJ whole genome shotgun (WGS) entry which is preliminary data.</text>
</comment>
<dbReference type="PANTHER" id="PTHR30154">
    <property type="entry name" value="LEUCINE-RESPONSIVE REGULATORY PROTEIN"/>
    <property type="match status" value="1"/>
</dbReference>
<evidence type="ECO:0000256" key="1">
    <source>
        <dbReference type="ARBA" id="ARBA00023015"/>
    </source>
</evidence>
<keyword evidence="2" id="KW-0238">DNA-binding</keyword>
<dbReference type="SMART" id="SM00344">
    <property type="entry name" value="HTH_ASNC"/>
    <property type="match status" value="1"/>
</dbReference>
<name>A0A6A2WC64_9BIFI</name>
<dbReference type="Pfam" id="PF13404">
    <property type="entry name" value="HTH_AsnC-type"/>
    <property type="match status" value="1"/>
</dbReference>
<evidence type="ECO:0000256" key="4">
    <source>
        <dbReference type="SAM" id="MobiDB-lite"/>
    </source>
</evidence>
<dbReference type="OrthoDB" id="166264at2"/>
<sequence length="174" mass="18969">MPNNYTTSSEDGDTVASPRPNDGISALLHAGFDVTDAVIVSTLRHDGRTTLAELAKLTSLSASSVQSRIQKLERRGVLTGCRYQVNYDAVGLGVSAFISVLPLDYEKEEVTPDLLRQLEGVVSCYSVSGEPSYMLLVRVPSTQALEDLLTTIHKTVSAATRSMVILKPYFRDLF</sequence>
<evidence type="ECO:0000259" key="5">
    <source>
        <dbReference type="PROSITE" id="PS50956"/>
    </source>
</evidence>
<dbReference type="InterPro" id="IPR036388">
    <property type="entry name" value="WH-like_DNA-bd_sf"/>
</dbReference>
<dbReference type="SUPFAM" id="SSF54909">
    <property type="entry name" value="Dimeric alpha+beta barrel"/>
    <property type="match status" value="1"/>
</dbReference>
<dbReference type="GO" id="GO:0005829">
    <property type="term" value="C:cytosol"/>
    <property type="evidence" value="ECO:0007669"/>
    <property type="project" value="TreeGrafter"/>
</dbReference>
<dbReference type="Pfam" id="PF01037">
    <property type="entry name" value="AsnC_trans_reg"/>
    <property type="match status" value="1"/>
</dbReference>
<organism evidence="6 7">
    <name type="scientific">Bifidobacterium apri</name>
    <dbReference type="NCBI Taxonomy" id="1769423"/>
    <lineage>
        <taxon>Bacteria</taxon>
        <taxon>Bacillati</taxon>
        <taxon>Actinomycetota</taxon>
        <taxon>Actinomycetes</taxon>
        <taxon>Bifidobacteriales</taxon>
        <taxon>Bifidobacteriaceae</taxon>
        <taxon>Bifidobacterium</taxon>
    </lineage>
</organism>
<dbReference type="InterPro" id="IPR019887">
    <property type="entry name" value="Tscrpt_reg_AsnC/Lrp_C"/>
</dbReference>
<evidence type="ECO:0000256" key="2">
    <source>
        <dbReference type="ARBA" id="ARBA00023125"/>
    </source>
</evidence>
<proteinExistence type="predicted"/>
<keyword evidence="3" id="KW-0804">Transcription</keyword>
<accession>A0A6A2WC64</accession>
<dbReference type="PANTHER" id="PTHR30154:SF53">
    <property type="entry name" value="HTH-TYPE TRANSCRIPTIONAL REGULATOR LRPC"/>
    <property type="match status" value="1"/>
</dbReference>
<dbReference type="AlphaFoldDB" id="A0A6A2WC64"/>
<gene>
    <name evidence="6" type="ORF">DSM100238_1635</name>
</gene>
<dbReference type="Gene3D" id="3.30.70.920">
    <property type="match status" value="1"/>
</dbReference>
<keyword evidence="1" id="KW-0805">Transcription regulation</keyword>
<dbReference type="PRINTS" id="PR00033">
    <property type="entry name" value="HTHASNC"/>
</dbReference>
<protein>
    <submittedName>
        <fullName evidence="6">AsnC family transcriptional regulator</fullName>
    </submittedName>
</protein>